<evidence type="ECO:0000313" key="7">
    <source>
        <dbReference type="Proteomes" id="UP001231189"/>
    </source>
</evidence>
<feature type="signal peptide" evidence="4">
    <location>
        <begin position="1"/>
        <end position="24"/>
    </location>
</feature>
<dbReference type="InterPro" id="IPR036312">
    <property type="entry name" value="Bifun_inhib/LTP/seed_sf"/>
</dbReference>
<dbReference type="CDD" id="cd00261">
    <property type="entry name" value="AAI_SS"/>
    <property type="match status" value="1"/>
</dbReference>
<dbReference type="SUPFAM" id="SSF47699">
    <property type="entry name" value="Bifunctional inhibitor/lipid-transfer protein/seed storage 2S albumin"/>
    <property type="match status" value="1"/>
</dbReference>
<keyword evidence="7" id="KW-1185">Reference proteome</keyword>
<dbReference type="Gene3D" id="1.10.110.10">
    <property type="entry name" value="Plant lipid-transfer and hydrophobic proteins"/>
    <property type="match status" value="1"/>
</dbReference>
<evidence type="ECO:0000256" key="3">
    <source>
        <dbReference type="ARBA" id="ARBA00022525"/>
    </source>
</evidence>
<organism evidence="6 7">
    <name type="scientific">Lolium multiflorum</name>
    <name type="common">Italian ryegrass</name>
    <name type="synonym">Lolium perenne subsp. multiflorum</name>
    <dbReference type="NCBI Taxonomy" id="4521"/>
    <lineage>
        <taxon>Eukaryota</taxon>
        <taxon>Viridiplantae</taxon>
        <taxon>Streptophyta</taxon>
        <taxon>Embryophyta</taxon>
        <taxon>Tracheophyta</taxon>
        <taxon>Spermatophyta</taxon>
        <taxon>Magnoliopsida</taxon>
        <taxon>Liliopsida</taxon>
        <taxon>Poales</taxon>
        <taxon>Poaceae</taxon>
        <taxon>BOP clade</taxon>
        <taxon>Pooideae</taxon>
        <taxon>Poodae</taxon>
        <taxon>Poeae</taxon>
        <taxon>Poeae Chloroplast Group 2 (Poeae type)</taxon>
        <taxon>Loliodinae</taxon>
        <taxon>Loliinae</taxon>
        <taxon>Lolium</taxon>
    </lineage>
</organism>
<feature type="chain" id="PRO_5042181784" description="Bifunctional inhibitor/plant lipid transfer protein/seed storage helical domain-containing protein" evidence="4">
    <location>
        <begin position="25"/>
        <end position="146"/>
    </location>
</feature>
<comment type="similarity">
    <text evidence="2">Belongs to the protease inhibitor I6 (cereal trypsin/alpha-amylase inhibitor) family.</text>
</comment>
<comment type="caution">
    <text evidence="6">The sequence shown here is derived from an EMBL/GenBank/DDBJ whole genome shotgun (WGS) entry which is preliminary data.</text>
</comment>
<dbReference type="EMBL" id="JAUUTY010000004">
    <property type="protein sequence ID" value="KAK1653311.1"/>
    <property type="molecule type" value="Genomic_DNA"/>
</dbReference>
<proteinExistence type="inferred from homology"/>
<sequence>MKNMASKSTLSLLLLAGILVSVFAAAAATGSSCYPGVGIPIEPIPNCRQYAEKATCGVDTEGPPYMAKQLCCQELAAIPQQCRCDALRYFMGRKTRPDLGGLIDLPGCPREPQRDFVRILVTPEHCNLATIHNAPYCLGMDESQWQ</sequence>
<dbReference type="PROSITE" id="PS51257">
    <property type="entry name" value="PROKAR_LIPOPROTEIN"/>
    <property type="match status" value="1"/>
</dbReference>
<keyword evidence="4" id="KW-0732">Signal</keyword>
<name>A0AAD8WEA2_LOLMU</name>
<evidence type="ECO:0000313" key="6">
    <source>
        <dbReference type="EMBL" id="KAK1653311.1"/>
    </source>
</evidence>
<dbReference type="PANTHER" id="PTHR34481">
    <property type="entry name" value="TRYPSIN/FACTOR XIIA INHIBITOR-RELATED"/>
    <property type="match status" value="1"/>
</dbReference>
<evidence type="ECO:0000256" key="4">
    <source>
        <dbReference type="SAM" id="SignalP"/>
    </source>
</evidence>
<dbReference type="GO" id="GO:0004867">
    <property type="term" value="F:serine-type endopeptidase inhibitor activity"/>
    <property type="evidence" value="ECO:0007669"/>
    <property type="project" value="InterPro"/>
</dbReference>
<dbReference type="PRINTS" id="PR00808">
    <property type="entry name" value="AMLASEINHBTR"/>
</dbReference>
<dbReference type="SMART" id="SM00499">
    <property type="entry name" value="AAI"/>
    <property type="match status" value="1"/>
</dbReference>
<dbReference type="PANTHER" id="PTHR34481:SF7">
    <property type="entry name" value="ALPHA-AMYLASE_TRYPSIN INHIBITOR CM16"/>
    <property type="match status" value="1"/>
</dbReference>
<gene>
    <name evidence="6" type="ORF">QYE76_071116</name>
</gene>
<feature type="domain" description="Bifunctional inhibitor/plant lipid transfer protein/seed storage helical" evidence="5">
    <location>
        <begin position="47"/>
        <end position="137"/>
    </location>
</feature>
<keyword evidence="3" id="KW-0964">Secreted</keyword>
<evidence type="ECO:0000256" key="2">
    <source>
        <dbReference type="ARBA" id="ARBA00007107"/>
    </source>
</evidence>
<dbReference type="InterPro" id="IPR016140">
    <property type="entry name" value="Bifunc_inhib/LTP/seed_store"/>
</dbReference>
<dbReference type="Proteomes" id="UP001231189">
    <property type="component" value="Unassembled WGS sequence"/>
</dbReference>
<dbReference type="InterPro" id="IPR006106">
    <property type="entry name" value="Allergen/soft/tryp_amyl_inhib"/>
</dbReference>
<reference evidence="6" key="1">
    <citation type="submission" date="2023-07" db="EMBL/GenBank/DDBJ databases">
        <title>A chromosome-level genome assembly of Lolium multiflorum.</title>
        <authorList>
            <person name="Chen Y."/>
            <person name="Copetti D."/>
            <person name="Kolliker R."/>
            <person name="Studer B."/>
        </authorList>
    </citation>
    <scope>NUCLEOTIDE SEQUENCE</scope>
    <source>
        <strain evidence="6">02402/16</strain>
        <tissue evidence="6">Leaf</tissue>
    </source>
</reference>
<evidence type="ECO:0000256" key="1">
    <source>
        <dbReference type="ARBA" id="ARBA00004613"/>
    </source>
</evidence>
<evidence type="ECO:0000259" key="5">
    <source>
        <dbReference type="SMART" id="SM00499"/>
    </source>
</evidence>
<protein>
    <recommendedName>
        <fullName evidence="5">Bifunctional inhibitor/plant lipid transfer protein/seed storage helical domain-containing protein</fullName>
    </recommendedName>
</protein>
<dbReference type="AlphaFoldDB" id="A0AAD8WEA2"/>
<accession>A0AAD8WEA2</accession>
<comment type="subcellular location">
    <subcellularLocation>
        <location evidence="1">Secreted</location>
    </subcellularLocation>
</comment>
<dbReference type="Pfam" id="PF00234">
    <property type="entry name" value="Tryp_alpha_amyl"/>
    <property type="match status" value="1"/>
</dbReference>
<dbReference type="GO" id="GO:0005576">
    <property type="term" value="C:extracellular region"/>
    <property type="evidence" value="ECO:0007669"/>
    <property type="project" value="UniProtKB-SubCell"/>
</dbReference>